<protein>
    <submittedName>
        <fullName evidence="1">Uncharacterized protein</fullName>
    </submittedName>
</protein>
<dbReference type="EMBL" id="JBHUGY010000064">
    <property type="protein sequence ID" value="MFD2057732.1"/>
    <property type="molecule type" value="Genomic_DNA"/>
</dbReference>
<accession>A0ABW4WQ86</accession>
<sequence length="73" mass="7953">MAFGSTGVGLLPFKPRTDNSAVRGCQVDQNRVAARASFLVFETLKADDVHAISERIDDARRDAARVQAQAKHV</sequence>
<reference evidence="2" key="1">
    <citation type="journal article" date="2019" name="Int. J. Syst. Evol. Microbiol.">
        <title>The Global Catalogue of Microorganisms (GCM) 10K type strain sequencing project: providing services to taxonomists for standard genome sequencing and annotation.</title>
        <authorList>
            <consortium name="The Broad Institute Genomics Platform"/>
            <consortium name="The Broad Institute Genome Sequencing Center for Infectious Disease"/>
            <person name="Wu L."/>
            <person name="Ma J."/>
        </authorList>
    </citation>
    <scope>NUCLEOTIDE SEQUENCE [LARGE SCALE GENOMIC DNA]</scope>
    <source>
        <strain evidence="2">CGMCC 1.16226</strain>
    </source>
</reference>
<comment type="caution">
    <text evidence="1">The sequence shown here is derived from an EMBL/GenBank/DDBJ whole genome shotgun (WGS) entry which is preliminary data.</text>
</comment>
<organism evidence="1 2">
    <name type="scientific">Mesorhizobium calcicola</name>
    <dbReference type="NCBI Taxonomy" id="1300310"/>
    <lineage>
        <taxon>Bacteria</taxon>
        <taxon>Pseudomonadati</taxon>
        <taxon>Pseudomonadota</taxon>
        <taxon>Alphaproteobacteria</taxon>
        <taxon>Hyphomicrobiales</taxon>
        <taxon>Phyllobacteriaceae</taxon>
        <taxon>Mesorhizobium</taxon>
    </lineage>
</organism>
<name>A0ABW4WQ86_9HYPH</name>
<keyword evidence="2" id="KW-1185">Reference proteome</keyword>
<proteinExistence type="predicted"/>
<dbReference type="RefSeq" id="WP_379025951.1">
    <property type="nucleotide sequence ID" value="NZ_JBHUGY010000064.1"/>
</dbReference>
<gene>
    <name evidence="1" type="ORF">ACFSQT_33005</name>
</gene>
<evidence type="ECO:0000313" key="2">
    <source>
        <dbReference type="Proteomes" id="UP001597349"/>
    </source>
</evidence>
<dbReference type="Proteomes" id="UP001597349">
    <property type="component" value="Unassembled WGS sequence"/>
</dbReference>
<evidence type="ECO:0000313" key="1">
    <source>
        <dbReference type="EMBL" id="MFD2057732.1"/>
    </source>
</evidence>